<reference evidence="9" key="1">
    <citation type="submission" date="2015-03" db="EMBL/GenBank/DDBJ databases">
        <authorList>
            <consortium name="Pathogen Informatics"/>
        </authorList>
    </citation>
    <scope>NUCLEOTIDE SEQUENCE [LARGE SCALE GENOMIC DNA]</scope>
    <source>
        <strain evidence="9">NCTC11134</strain>
        <plasmid evidence="9">2</plasmid>
    </source>
</reference>
<proteinExistence type="predicted"/>
<evidence type="ECO:0000256" key="4">
    <source>
        <dbReference type="ARBA" id="ARBA00022989"/>
    </source>
</evidence>
<organism evidence="8 9">
    <name type="scientific">Nocardia farcinica</name>
    <dbReference type="NCBI Taxonomy" id="37329"/>
    <lineage>
        <taxon>Bacteria</taxon>
        <taxon>Bacillati</taxon>
        <taxon>Actinomycetota</taxon>
        <taxon>Actinomycetes</taxon>
        <taxon>Mycobacteriales</taxon>
        <taxon>Nocardiaceae</taxon>
        <taxon>Nocardia</taxon>
    </lineage>
</organism>
<keyword evidence="8" id="KW-0614">Plasmid</keyword>
<evidence type="ECO:0000313" key="9">
    <source>
        <dbReference type="Proteomes" id="UP000057820"/>
    </source>
</evidence>
<protein>
    <submittedName>
        <fullName evidence="8">RDD family</fullName>
    </submittedName>
</protein>
<dbReference type="PANTHER" id="PTHR36115:SF4">
    <property type="entry name" value="MEMBRANE PROTEIN"/>
    <property type="match status" value="1"/>
</dbReference>
<keyword evidence="5 6" id="KW-0472">Membrane</keyword>
<comment type="subcellular location">
    <subcellularLocation>
        <location evidence="1">Cell membrane</location>
        <topology evidence="1">Multi-pass membrane protein</topology>
    </subcellularLocation>
</comment>
<feature type="transmembrane region" description="Helical" evidence="6">
    <location>
        <begin position="108"/>
        <end position="126"/>
    </location>
</feature>
<dbReference type="Proteomes" id="UP000057820">
    <property type="component" value="Plasmid 2"/>
</dbReference>
<evidence type="ECO:0000256" key="1">
    <source>
        <dbReference type="ARBA" id="ARBA00004651"/>
    </source>
</evidence>
<gene>
    <name evidence="8" type="ORF">ERS450000_05339</name>
</gene>
<dbReference type="AlphaFoldDB" id="A0A0H5P5U1"/>
<evidence type="ECO:0000256" key="6">
    <source>
        <dbReference type="SAM" id="Phobius"/>
    </source>
</evidence>
<feature type="transmembrane region" description="Helical" evidence="6">
    <location>
        <begin position="132"/>
        <end position="152"/>
    </location>
</feature>
<dbReference type="Pfam" id="PF06271">
    <property type="entry name" value="RDD"/>
    <property type="match status" value="1"/>
</dbReference>
<feature type="transmembrane region" description="Helical" evidence="6">
    <location>
        <begin position="12"/>
        <end position="39"/>
    </location>
</feature>
<dbReference type="KEGG" id="nfr:ERS450000_05339"/>
<dbReference type="PANTHER" id="PTHR36115">
    <property type="entry name" value="PROLINE-RICH ANTIGEN HOMOLOG-RELATED"/>
    <property type="match status" value="1"/>
</dbReference>
<evidence type="ECO:0000256" key="5">
    <source>
        <dbReference type="ARBA" id="ARBA00023136"/>
    </source>
</evidence>
<evidence type="ECO:0000259" key="7">
    <source>
        <dbReference type="Pfam" id="PF06271"/>
    </source>
</evidence>
<dbReference type="InterPro" id="IPR051791">
    <property type="entry name" value="Pra-immunoreactive"/>
</dbReference>
<keyword evidence="2" id="KW-1003">Cell membrane</keyword>
<keyword evidence="3 6" id="KW-0812">Transmembrane</keyword>
<evidence type="ECO:0000313" key="8">
    <source>
        <dbReference type="EMBL" id="CRY83155.1"/>
    </source>
</evidence>
<dbReference type="GO" id="GO:0005886">
    <property type="term" value="C:plasma membrane"/>
    <property type="evidence" value="ECO:0007669"/>
    <property type="project" value="UniProtKB-SubCell"/>
</dbReference>
<dbReference type="RefSeq" id="WP_060594603.1">
    <property type="nucleotide sequence ID" value="NZ_CP031418.1"/>
</dbReference>
<dbReference type="EMBL" id="LN868939">
    <property type="protein sequence ID" value="CRY83155.1"/>
    <property type="molecule type" value="Genomic_DNA"/>
</dbReference>
<keyword evidence="4 6" id="KW-1133">Transmembrane helix</keyword>
<feature type="transmembrane region" description="Helical" evidence="6">
    <location>
        <begin position="51"/>
        <end position="74"/>
    </location>
</feature>
<evidence type="ECO:0000256" key="2">
    <source>
        <dbReference type="ARBA" id="ARBA00022475"/>
    </source>
</evidence>
<dbReference type="InterPro" id="IPR010432">
    <property type="entry name" value="RDD"/>
</dbReference>
<geneLocation type="plasmid" evidence="8">
    <name>2</name>
</geneLocation>
<accession>A0A0H5P5U1</accession>
<sequence>MSYEPAPFIRRLVARIIDLLFALVLTFVIAVPVSIIYAVVVATSGEAQEGVITAACVAFCYFLAYVGLEVFLLIRRGGQTLGKGLLGLRVVPAGEWARPQLSLRAATARMLIIFLPFVFFSLSGSIPESGALDTIALVGLLSLLLSLILAAMPVNGRRALHDLATGSRVVRAEKRKIVWTTDLPMVLPGRVDLSKRL</sequence>
<feature type="domain" description="RDD" evidence="7">
    <location>
        <begin position="6"/>
        <end position="165"/>
    </location>
</feature>
<name>A0A0H5P5U1_NOCFR</name>
<evidence type="ECO:0000256" key="3">
    <source>
        <dbReference type="ARBA" id="ARBA00022692"/>
    </source>
</evidence>